<accession>A0A8T3YN31</accession>
<reference evidence="1" key="1">
    <citation type="submission" date="2020-07" db="EMBL/GenBank/DDBJ databases">
        <title>Huge and variable diversity of episymbiotic CPR bacteria and DPANN archaea in groundwater ecosystems.</title>
        <authorList>
            <person name="He C.Y."/>
            <person name="Keren R."/>
            <person name="Whittaker M."/>
            <person name="Farag I.F."/>
            <person name="Doudna J."/>
            <person name="Cate J.H.D."/>
            <person name="Banfield J.F."/>
        </authorList>
    </citation>
    <scope>NUCLEOTIDE SEQUENCE</scope>
    <source>
        <strain evidence="1">NC_groundwater_1296_Ag_S-0.2um_52_80</strain>
    </source>
</reference>
<dbReference type="EMBL" id="JACQPB010000034">
    <property type="protein sequence ID" value="MBI4210438.1"/>
    <property type="molecule type" value="Genomic_DNA"/>
</dbReference>
<organism evidence="1 2">
    <name type="scientific">Candidatus Iainarchaeum sp</name>
    <dbReference type="NCBI Taxonomy" id="3101447"/>
    <lineage>
        <taxon>Archaea</taxon>
        <taxon>Candidatus Iainarchaeota</taxon>
        <taxon>Candidatus Iainarchaeia</taxon>
        <taxon>Candidatus Iainarchaeales</taxon>
        <taxon>Candidatus Iainarchaeaceae</taxon>
        <taxon>Candidatus Iainarchaeum</taxon>
    </lineage>
</organism>
<name>A0A8T3YN31_9ARCH</name>
<dbReference type="InterPro" id="IPR029063">
    <property type="entry name" value="SAM-dependent_MTases_sf"/>
</dbReference>
<dbReference type="Proteomes" id="UP000732298">
    <property type="component" value="Unassembled WGS sequence"/>
</dbReference>
<keyword evidence="1" id="KW-0489">Methyltransferase</keyword>
<dbReference type="SUPFAM" id="SSF53335">
    <property type="entry name" value="S-adenosyl-L-methionine-dependent methyltransferases"/>
    <property type="match status" value="1"/>
</dbReference>
<keyword evidence="1" id="KW-0808">Transferase</keyword>
<dbReference type="GO" id="GO:0008168">
    <property type="term" value="F:methyltransferase activity"/>
    <property type="evidence" value="ECO:0007669"/>
    <property type="project" value="UniProtKB-KW"/>
</dbReference>
<protein>
    <submittedName>
        <fullName evidence="1">Class I SAM-dependent methyltransferase</fullName>
    </submittedName>
</protein>
<dbReference type="GO" id="GO:0032259">
    <property type="term" value="P:methylation"/>
    <property type="evidence" value="ECO:0007669"/>
    <property type="project" value="UniProtKB-KW"/>
</dbReference>
<gene>
    <name evidence="1" type="ORF">HY544_02950</name>
</gene>
<dbReference type="Gene3D" id="3.40.50.150">
    <property type="entry name" value="Vaccinia Virus protein VP39"/>
    <property type="match status" value="1"/>
</dbReference>
<dbReference type="Pfam" id="PF13489">
    <property type="entry name" value="Methyltransf_23"/>
    <property type="match status" value="1"/>
</dbReference>
<evidence type="ECO:0000313" key="1">
    <source>
        <dbReference type="EMBL" id="MBI4210438.1"/>
    </source>
</evidence>
<evidence type="ECO:0000313" key="2">
    <source>
        <dbReference type="Proteomes" id="UP000732298"/>
    </source>
</evidence>
<proteinExistence type="predicted"/>
<sequence length="237" mass="27825">MPIYDPRRKVGRLPTTFRRGVDSKGRPQSEIMERYWGWPIEFTKFTKIRRTFQRIFGKDDFLLKRFDATGKKQILLDWGCGGGAMVREATSFYGNRATVLGYSVDSYKEWDKIKNVKFIQCDSNDLDRYLRLGNIRPDCIVSHLGLSHLLGESDKPKHMAQLEKFRKLYECMQDGGVMAFNIPNARIRNFLLRLTSWIKPVGYLWTEETLMGQFKELLPDAKISLERRVVYIKKPER</sequence>
<comment type="caution">
    <text evidence="1">The sequence shown here is derived from an EMBL/GenBank/DDBJ whole genome shotgun (WGS) entry which is preliminary data.</text>
</comment>
<dbReference type="AlphaFoldDB" id="A0A8T3YN31"/>